<dbReference type="EMBL" id="MN043729">
    <property type="protein sequence ID" value="QDP42831.1"/>
    <property type="molecule type" value="Genomic_DNA"/>
</dbReference>
<evidence type="ECO:0000313" key="2">
    <source>
        <dbReference type="EMBL" id="QDP42831.1"/>
    </source>
</evidence>
<gene>
    <name evidence="2" type="ORF">Goe8_c00470</name>
</gene>
<name>A0A516KML9_9CAUD</name>
<sequence length="138" mass="15506">MSMADNIRKKMQKKKGMSSESEVRDLLNDSLSLSLLKFIQRLQSGDIPIDNMADLTRVYGMYKEINGITEAMEGKMGQSALPEINMKQDKALEEGIQEGKITADEEGRLDVTDLSTEDVAELLHKFDMAQNKENESAF</sequence>
<proteinExistence type="predicted"/>
<dbReference type="Proteomes" id="UP000317800">
    <property type="component" value="Segment"/>
</dbReference>
<reference evidence="2 3" key="1">
    <citation type="submission" date="2019-06" db="EMBL/GenBank/DDBJ databases">
        <authorList>
            <person name="Hertel R."/>
        </authorList>
    </citation>
    <scope>NUCLEOTIDE SEQUENCE [LARGE SCALE GENOMIC DNA]</scope>
</reference>
<accession>A0A516KML9</accession>
<organism evidence="2 3">
    <name type="scientific">Bacillus phage vB_BmeM-Goe8</name>
    <dbReference type="NCBI Taxonomy" id="2593638"/>
    <lineage>
        <taxon>Viruses</taxon>
        <taxon>Duplodnaviria</taxon>
        <taxon>Heunggongvirae</taxon>
        <taxon>Uroviricota</taxon>
        <taxon>Caudoviricetes</taxon>
        <taxon>Herelleviridae</taxon>
        <taxon>Bastillevirinae</taxon>
        <taxon>Goettingenvirus</taxon>
        <taxon>Goettingenvirus goe8</taxon>
    </lineage>
</organism>
<protein>
    <submittedName>
        <fullName evidence="2">Uncharacterized protein</fullName>
    </submittedName>
</protein>
<keyword evidence="3" id="KW-1185">Reference proteome</keyword>
<feature type="region of interest" description="Disordered" evidence="1">
    <location>
        <begin position="1"/>
        <end position="21"/>
    </location>
</feature>
<evidence type="ECO:0000313" key="3">
    <source>
        <dbReference type="Proteomes" id="UP000317800"/>
    </source>
</evidence>
<evidence type="ECO:0000256" key="1">
    <source>
        <dbReference type="SAM" id="MobiDB-lite"/>
    </source>
</evidence>